<evidence type="ECO:0000256" key="1">
    <source>
        <dbReference type="SAM" id="MobiDB-lite"/>
    </source>
</evidence>
<dbReference type="EMBL" id="KN847476">
    <property type="protein sequence ID" value="KIX07229.1"/>
    <property type="molecule type" value="Genomic_DNA"/>
</dbReference>
<feature type="region of interest" description="Disordered" evidence="1">
    <location>
        <begin position="543"/>
        <end position="586"/>
    </location>
</feature>
<keyword evidence="3" id="KW-1185">Reference proteome</keyword>
<gene>
    <name evidence="2" type="ORF">Z518_01882</name>
</gene>
<sequence>MASQTNYQAVAAGSASPSPSPSVNGDANDGNSPVPDNVNEPTPLGRVLAINTLRDRINPGIVDGSLLEIYLRSTTWDVDMAYARWTADRNRILADTAMFENDEDESIAELSEDKPMAGGDEEEELDQGEEDREDEDETFRAMRDAGLLFNANWEQERRDAALALRIAVQERSLYTQTLSPSQAVLVLHLAQWDLGDATARYVRLRRRLAGTFDHMRTRLQQELGGKSNPQIMMEQDERLAEFITITGRPDWYSLRVCLQEHDWDLVQAVSHWFLNGVRIVTPPANERLTDRGIRVDHNLNPLDLNEEWQAPEVDLDGWDDEPETFELLDSEDSSPGSDLVLIKKDGKRQAGFLVNNDRDTAKVGLRNESKFLVEYVSKGKLHHNRFQQANTFMWPELRGSLAAKRKKSKKALVEFNWNRQDDVNLLNNWRRQAMTRATGLFHRARSQPWSREESDFLYQLSEELLEELKLRHPELTENDLLPLTVSAAKKKEWADRMNAKFTGTMQEGSRVPRADRKPGAVMTARARCQAIVDRFKVKPDKQWFDKQEKKNVKAGTRRKHSEMETEEPEDNEDVDAEEMEDEAGDD</sequence>
<dbReference type="AlphaFoldDB" id="A0A0D2IN26"/>
<dbReference type="HOGENOM" id="CLU_020217_0_0_1"/>
<dbReference type="Gene3D" id="1.10.8.10">
    <property type="entry name" value="DNA helicase RuvA subunit, C-terminal domain"/>
    <property type="match status" value="1"/>
</dbReference>
<evidence type="ECO:0000313" key="2">
    <source>
        <dbReference type="EMBL" id="KIX07229.1"/>
    </source>
</evidence>
<dbReference type="GeneID" id="25289953"/>
<reference evidence="2 3" key="1">
    <citation type="submission" date="2015-01" db="EMBL/GenBank/DDBJ databases">
        <title>The Genome Sequence of Rhinocladiella mackenzie CBS 650.93.</title>
        <authorList>
            <consortium name="The Broad Institute Genomics Platform"/>
            <person name="Cuomo C."/>
            <person name="de Hoog S."/>
            <person name="Gorbushina A."/>
            <person name="Stielow B."/>
            <person name="Teixiera M."/>
            <person name="Abouelleil A."/>
            <person name="Chapman S.B."/>
            <person name="Priest M."/>
            <person name="Young S.K."/>
            <person name="Wortman J."/>
            <person name="Nusbaum C."/>
            <person name="Birren B."/>
        </authorList>
    </citation>
    <scope>NUCLEOTIDE SEQUENCE [LARGE SCALE GENOMIC DNA]</scope>
    <source>
        <strain evidence="2 3">CBS 650.93</strain>
    </source>
</reference>
<dbReference type="Proteomes" id="UP000053617">
    <property type="component" value="Unassembled WGS sequence"/>
</dbReference>
<evidence type="ECO:0000313" key="3">
    <source>
        <dbReference type="Proteomes" id="UP000053617"/>
    </source>
</evidence>
<feature type="compositionally biased region" description="Acidic residues" evidence="1">
    <location>
        <begin position="119"/>
        <end position="136"/>
    </location>
</feature>
<dbReference type="RefSeq" id="XP_013274365.1">
    <property type="nucleotide sequence ID" value="XM_013418911.1"/>
</dbReference>
<accession>A0A0D2IN26</accession>
<feature type="compositionally biased region" description="Acidic residues" evidence="1">
    <location>
        <begin position="564"/>
        <end position="586"/>
    </location>
</feature>
<protein>
    <submittedName>
        <fullName evidence="2">Rhinocladiella mackenziei CBS 650.93 unplaced genomic scaffold supercont1.2, whole genome shotgun sequence</fullName>
    </submittedName>
</protein>
<dbReference type="VEuPathDB" id="FungiDB:Z518_01882"/>
<dbReference type="OrthoDB" id="4121297at2759"/>
<organism evidence="2 3">
    <name type="scientific">Rhinocladiella mackenziei CBS 650.93</name>
    <dbReference type="NCBI Taxonomy" id="1442369"/>
    <lineage>
        <taxon>Eukaryota</taxon>
        <taxon>Fungi</taxon>
        <taxon>Dikarya</taxon>
        <taxon>Ascomycota</taxon>
        <taxon>Pezizomycotina</taxon>
        <taxon>Eurotiomycetes</taxon>
        <taxon>Chaetothyriomycetidae</taxon>
        <taxon>Chaetothyriales</taxon>
        <taxon>Herpotrichiellaceae</taxon>
        <taxon>Rhinocladiella</taxon>
    </lineage>
</organism>
<name>A0A0D2IN26_9EURO</name>
<feature type="region of interest" description="Disordered" evidence="1">
    <location>
        <begin position="103"/>
        <end position="136"/>
    </location>
</feature>
<proteinExistence type="predicted"/>
<feature type="region of interest" description="Disordered" evidence="1">
    <location>
        <begin position="1"/>
        <end position="41"/>
    </location>
</feature>